<keyword evidence="3" id="KW-1185">Reference proteome</keyword>
<dbReference type="CDD" id="cd06222">
    <property type="entry name" value="RNase_H_like"/>
    <property type="match status" value="1"/>
</dbReference>
<dbReference type="Proteomes" id="UP000737018">
    <property type="component" value="Unassembled WGS sequence"/>
</dbReference>
<evidence type="ECO:0000313" key="2">
    <source>
        <dbReference type="EMBL" id="KAF3965204.1"/>
    </source>
</evidence>
<proteinExistence type="predicted"/>
<dbReference type="PANTHER" id="PTHR47074">
    <property type="entry name" value="BNAC02G40300D PROTEIN"/>
    <property type="match status" value="1"/>
</dbReference>
<dbReference type="OrthoDB" id="1906820at2759"/>
<reference evidence="2" key="1">
    <citation type="submission" date="2020-03" db="EMBL/GenBank/DDBJ databases">
        <title>Castanea mollissima Vanexum genome sequencing.</title>
        <authorList>
            <person name="Staton M."/>
        </authorList>
    </citation>
    <scope>NUCLEOTIDE SEQUENCE</scope>
    <source>
        <tissue evidence="2">Leaf</tissue>
    </source>
</reference>
<evidence type="ECO:0000259" key="1">
    <source>
        <dbReference type="Pfam" id="PF13456"/>
    </source>
</evidence>
<dbReference type="AlphaFoldDB" id="A0A8J4VXP2"/>
<dbReference type="InterPro" id="IPR012337">
    <property type="entry name" value="RNaseH-like_sf"/>
</dbReference>
<name>A0A8J4VXP2_9ROSI</name>
<organism evidence="2 3">
    <name type="scientific">Castanea mollissima</name>
    <name type="common">Chinese chestnut</name>
    <dbReference type="NCBI Taxonomy" id="60419"/>
    <lineage>
        <taxon>Eukaryota</taxon>
        <taxon>Viridiplantae</taxon>
        <taxon>Streptophyta</taxon>
        <taxon>Embryophyta</taxon>
        <taxon>Tracheophyta</taxon>
        <taxon>Spermatophyta</taxon>
        <taxon>Magnoliopsida</taxon>
        <taxon>eudicotyledons</taxon>
        <taxon>Gunneridae</taxon>
        <taxon>Pentapetalae</taxon>
        <taxon>rosids</taxon>
        <taxon>fabids</taxon>
        <taxon>Fagales</taxon>
        <taxon>Fagaceae</taxon>
        <taxon>Castanea</taxon>
    </lineage>
</organism>
<dbReference type="PANTHER" id="PTHR47074:SF48">
    <property type="entry name" value="POLYNUCLEOTIDYL TRANSFERASE, RIBONUCLEASE H-LIKE SUPERFAMILY PROTEIN"/>
    <property type="match status" value="1"/>
</dbReference>
<dbReference type="Gene3D" id="3.30.420.10">
    <property type="entry name" value="Ribonuclease H-like superfamily/Ribonuclease H"/>
    <property type="match status" value="1"/>
</dbReference>
<dbReference type="InterPro" id="IPR052929">
    <property type="entry name" value="RNase_H-like_EbsB-rel"/>
</dbReference>
<protein>
    <recommendedName>
        <fullName evidence="1">RNase H type-1 domain-containing protein</fullName>
    </recommendedName>
</protein>
<dbReference type="Pfam" id="PF13456">
    <property type="entry name" value="RVT_3"/>
    <property type="match status" value="1"/>
</dbReference>
<gene>
    <name evidence="2" type="ORF">CMV_010585</name>
</gene>
<feature type="domain" description="RNase H type-1" evidence="1">
    <location>
        <begin position="92"/>
        <end position="186"/>
    </location>
</feature>
<dbReference type="InterPro" id="IPR002156">
    <property type="entry name" value="RNaseH_domain"/>
</dbReference>
<dbReference type="InterPro" id="IPR036397">
    <property type="entry name" value="RNaseH_sf"/>
</dbReference>
<comment type="caution">
    <text evidence="2">The sequence shown here is derived from an EMBL/GenBank/DDBJ whole genome shotgun (WGS) entry which is preliminary data.</text>
</comment>
<dbReference type="EMBL" id="JRKL02001235">
    <property type="protein sequence ID" value="KAF3965204.1"/>
    <property type="molecule type" value="Genomic_DNA"/>
</dbReference>
<dbReference type="SUPFAM" id="SSF53098">
    <property type="entry name" value="Ribonuclease H-like"/>
    <property type="match status" value="1"/>
</dbReference>
<dbReference type="GO" id="GO:0004523">
    <property type="term" value="F:RNA-DNA hybrid ribonuclease activity"/>
    <property type="evidence" value="ECO:0007669"/>
    <property type="project" value="InterPro"/>
</dbReference>
<sequence length="192" mass="21484">MHFLNVKELVSGNVDSAGEKRSPDLFAMIVWLIWNQRDCVRLQQPSWALHLFARASKGRLAEFLVLQSPPKRTQIHHRVHWKPPPLGFVKINFDGSVYSKENKPGVGIVIQNSEGMVLASLSQQLDQAFSPSGIEALAAHRGLQLASELRFGQVMLEGDAQVLIPTIQNEHEVFNSAGLLIEDVRLCSMFFT</sequence>
<dbReference type="InterPro" id="IPR044730">
    <property type="entry name" value="RNase_H-like_dom_plant"/>
</dbReference>
<evidence type="ECO:0000313" key="3">
    <source>
        <dbReference type="Proteomes" id="UP000737018"/>
    </source>
</evidence>
<accession>A0A8J4VXP2</accession>
<dbReference type="GO" id="GO:0003676">
    <property type="term" value="F:nucleic acid binding"/>
    <property type="evidence" value="ECO:0007669"/>
    <property type="project" value="InterPro"/>
</dbReference>